<accession>A0ABY8A0G4</accession>
<proteinExistence type="inferred from homology"/>
<dbReference type="RefSeq" id="WP_039629077.1">
    <property type="nucleotide sequence ID" value="NZ_CP095749.1"/>
</dbReference>
<evidence type="ECO:0000259" key="2">
    <source>
        <dbReference type="Pfam" id="PF00582"/>
    </source>
</evidence>
<name>A0ABY8A0G4_9ACTN</name>
<dbReference type="EMBL" id="CP095749">
    <property type="protein sequence ID" value="WEB38251.1"/>
    <property type="molecule type" value="Genomic_DNA"/>
</dbReference>
<evidence type="ECO:0000256" key="1">
    <source>
        <dbReference type="ARBA" id="ARBA00008791"/>
    </source>
</evidence>
<dbReference type="Gene3D" id="3.40.50.620">
    <property type="entry name" value="HUPs"/>
    <property type="match status" value="1"/>
</dbReference>
<sequence>MSTMVKRVVVGVDGSPGSVAALRRGAQEAARHHALLCPVHAWAPPGGEAADAVYPAPADVRAHWERDADATLARACQEAFGTAGNGARMLPRTVRAPAGMALVACAARDTDVLVVGDGGHGPLHRLLHGSVSRYCLRHAHCPVLLVHSADDAP</sequence>
<dbReference type="InterPro" id="IPR006015">
    <property type="entry name" value="Universal_stress_UspA"/>
</dbReference>
<dbReference type="CDD" id="cd23659">
    <property type="entry name" value="USP_At3g01520-like"/>
    <property type="match status" value="1"/>
</dbReference>
<evidence type="ECO:0000313" key="4">
    <source>
        <dbReference type="Proteomes" id="UP001218629"/>
    </source>
</evidence>
<dbReference type="Pfam" id="PF00582">
    <property type="entry name" value="Usp"/>
    <property type="match status" value="1"/>
</dbReference>
<dbReference type="InterPro" id="IPR006016">
    <property type="entry name" value="UspA"/>
</dbReference>
<dbReference type="Proteomes" id="UP001218629">
    <property type="component" value="Chromosome"/>
</dbReference>
<evidence type="ECO:0000313" key="3">
    <source>
        <dbReference type="EMBL" id="WEB38251.1"/>
    </source>
</evidence>
<dbReference type="PANTHER" id="PTHR31964:SF113">
    <property type="entry name" value="USPA DOMAIN-CONTAINING PROTEIN"/>
    <property type="match status" value="1"/>
</dbReference>
<dbReference type="PRINTS" id="PR01438">
    <property type="entry name" value="UNVRSLSTRESS"/>
</dbReference>
<organism evidence="3 4">
    <name type="scientific">Streptomyces yunnanensis</name>
    <dbReference type="NCBI Taxonomy" id="156453"/>
    <lineage>
        <taxon>Bacteria</taxon>
        <taxon>Bacillati</taxon>
        <taxon>Actinomycetota</taxon>
        <taxon>Actinomycetes</taxon>
        <taxon>Kitasatosporales</taxon>
        <taxon>Streptomycetaceae</taxon>
        <taxon>Streptomyces</taxon>
    </lineage>
</organism>
<feature type="domain" description="UspA" evidence="2">
    <location>
        <begin position="4"/>
        <end position="147"/>
    </location>
</feature>
<dbReference type="SUPFAM" id="SSF52402">
    <property type="entry name" value="Adenine nucleotide alpha hydrolases-like"/>
    <property type="match status" value="1"/>
</dbReference>
<dbReference type="InterPro" id="IPR014729">
    <property type="entry name" value="Rossmann-like_a/b/a_fold"/>
</dbReference>
<comment type="similarity">
    <text evidence="1">Belongs to the universal stress protein A family.</text>
</comment>
<protein>
    <submittedName>
        <fullName evidence="3">Universal stress protein</fullName>
    </submittedName>
</protein>
<reference evidence="3 4" key="1">
    <citation type="submission" date="2022-03" db="EMBL/GenBank/DDBJ databases">
        <title>Streptomyces yunnanensis P86,complete genome.</title>
        <authorList>
            <person name="Chen S."/>
            <person name="Zhang Q."/>
        </authorList>
    </citation>
    <scope>NUCLEOTIDE SEQUENCE [LARGE SCALE GENOMIC DNA]</scope>
    <source>
        <strain evidence="3 4">P86</strain>
    </source>
</reference>
<gene>
    <name evidence="3" type="ORF">MOV08_02335</name>
</gene>
<keyword evidence="4" id="KW-1185">Reference proteome</keyword>
<dbReference type="PANTHER" id="PTHR31964">
    <property type="entry name" value="ADENINE NUCLEOTIDE ALPHA HYDROLASES-LIKE SUPERFAMILY PROTEIN"/>
    <property type="match status" value="1"/>
</dbReference>